<evidence type="ECO:0000256" key="3">
    <source>
        <dbReference type="ARBA" id="ARBA00022553"/>
    </source>
</evidence>
<dbReference type="GO" id="GO:0005085">
    <property type="term" value="F:guanyl-nucleotide exchange factor activity"/>
    <property type="evidence" value="ECO:0007669"/>
    <property type="project" value="InterPro"/>
</dbReference>
<evidence type="ECO:0000256" key="5">
    <source>
        <dbReference type="SAM" id="MobiDB-lite"/>
    </source>
</evidence>
<feature type="region of interest" description="Disordered" evidence="5">
    <location>
        <begin position="22"/>
        <end position="51"/>
    </location>
</feature>
<organism evidence="7 8">
    <name type="scientific">Pseudolycoriella hygida</name>
    <dbReference type="NCBI Taxonomy" id="35572"/>
    <lineage>
        <taxon>Eukaryota</taxon>
        <taxon>Metazoa</taxon>
        <taxon>Ecdysozoa</taxon>
        <taxon>Arthropoda</taxon>
        <taxon>Hexapoda</taxon>
        <taxon>Insecta</taxon>
        <taxon>Pterygota</taxon>
        <taxon>Neoptera</taxon>
        <taxon>Endopterygota</taxon>
        <taxon>Diptera</taxon>
        <taxon>Nematocera</taxon>
        <taxon>Sciaroidea</taxon>
        <taxon>Sciaridae</taxon>
        <taxon>Pseudolycoriella</taxon>
    </lineage>
</organism>
<evidence type="ECO:0000256" key="2">
    <source>
        <dbReference type="ARBA" id="ARBA00022490"/>
    </source>
</evidence>
<comment type="subcellular location">
    <subcellularLocation>
        <location evidence="1">Cytoplasm</location>
    </subcellularLocation>
</comment>
<dbReference type="AlphaFoldDB" id="A0A9Q0S5V9"/>
<accession>A0A9Q0S5V9</accession>
<keyword evidence="4" id="KW-0175">Coiled coil</keyword>
<dbReference type="Pfam" id="PF00621">
    <property type="entry name" value="RhoGEF"/>
    <property type="match status" value="1"/>
</dbReference>
<dbReference type="SUPFAM" id="SSF50729">
    <property type="entry name" value="PH domain-like"/>
    <property type="match status" value="1"/>
</dbReference>
<dbReference type="InterPro" id="IPR001849">
    <property type="entry name" value="PH_domain"/>
</dbReference>
<dbReference type="Gene3D" id="2.30.29.30">
    <property type="entry name" value="Pleckstrin-homology domain (PH domain)/Phosphotyrosine-binding domain (PTB)"/>
    <property type="match status" value="1"/>
</dbReference>
<evidence type="ECO:0000313" key="8">
    <source>
        <dbReference type="Proteomes" id="UP001151699"/>
    </source>
</evidence>
<feature type="compositionally biased region" description="Polar residues" evidence="5">
    <location>
        <begin position="471"/>
        <end position="504"/>
    </location>
</feature>
<comment type="caution">
    <text evidence="7">The sequence shown here is derived from an EMBL/GenBank/DDBJ whole genome shotgun (WGS) entry which is preliminary data.</text>
</comment>
<dbReference type="CDD" id="cd00160">
    <property type="entry name" value="RhoGEF"/>
    <property type="match status" value="1"/>
</dbReference>
<dbReference type="GO" id="GO:0005737">
    <property type="term" value="C:cytoplasm"/>
    <property type="evidence" value="ECO:0007669"/>
    <property type="project" value="UniProtKB-SubCell"/>
</dbReference>
<dbReference type="InterPro" id="IPR041020">
    <property type="entry name" value="PH_16"/>
</dbReference>
<dbReference type="Proteomes" id="UP001151699">
    <property type="component" value="Chromosome A"/>
</dbReference>
<dbReference type="SMART" id="SM00325">
    <property type="entry name" value="RhoGEF"/>
    <property type="match status" value="1"/>
</dbReference>
<protein>
    <submittedName>
        <fullName evidence="7">Rho guanine nucleotide exchange factor 11</fullName>
    </submittedName>
</protein>
<dbReference type="EMBL" id="WJQU01000001">
    <property type="protein sequence ID" value="KAJ6646299.1"/>
    <property type="molecule type" value="Genomic_DNA"/>
</dbReference>
<reference evidence="7" key="1">
    <citation type="submission" date="2022-07" db="EMBL/GenBank/DDBJ databases">
        <authorList>
            <person name="Trinca V."/>
            <person name="Uliana J.V.C."/>
            <person name="Torres T.T."/>
            <person name="Ward R.J."/>
            <person name="Monesi N."/>
        </authorList>
    </citation>
    <scope>NUCLEOTIDE SEQUENCE</scope>
    <source>
        <strain evidence="7">HSMRA1968</strain>
        <tissue evidence="7">Whole embryos</tissue>
    </source>
</reference>
<dbReference type="Pfam" id="PF17838">
    <property type="entry name" value="PH_16"/>
    <property type="match status" value="1"/>
</dbReference>
<feature type="compositionally biased region" description="Basic and acidic residues" evidence="5">
    <location>
        <begin position="505"/>
        <end position="519"/>
    </location>
</feature>
<dbReference type="OrthoDB" id="2272012at2759"/>
<evidence type="ECO:0000259" key="6">
    <source>
        <dbReference type="PROSITE" id="PS50010"/>
    </source>
</evidence>
<dbReference type="SUPFAM" id="SSF48065">
    <property type="entry name" value="DBL homology domain (DH-domain)"/>
    <property type="match status" value="1"/>
</dbReference>
<sequence length="887" mass="99042">MAVHTESDEQQVDLGISNANFASSSSSLSSSPSTSLEAVGAPAAGQGTIPVPRQWVDSDDEAGDCIADWSSNVAADILLTLSDGEKKRQEIINEIYQTERNHVRTLRLLEGIFMRPLQESGALNAEHLNLLFPPALLVLKDHHSSFEQQLKQRRIEHGSLVGDIGDLLLSMFDGRTGEELKEHAAHFCARQQIALEALKEKRRKDDHLQRLLTKAESHKACRRLQLKDLLPTALQRLTKYPLLFESLYKITVRVSPDNDAEAIAIRKALDSSKRILDHVNQAVRHAEDAHKLQTIQKKLDKSNYEKEAISEFKNIDLTQHKLLHDGPLIMKKNPSVQLHGLLFENMVVLLQKQDDKYILKFHNNPGAGAAEGKSVEGRFNPISKINLIIVRRSAVDTNAFFLINTSVTQMLELTAPSSSECKTWFKHISDAAEAYKSRTKGNHDISEDPLPTTLSNSPTKDGEGTPEKELSSSMTQNDQCNVSNNNIDNQKNIATDVNEQNNNSDVKDVNDEKQIGRDSVEDDEEEVKLRHRTYSSGTRILTQQSSLIDPSEVQISVSPVLTAEPVLTPQEQLRRLDEAIRFKLAEKQKVICDMYRVPNEHFSEIADIAGQPEAPKEPSDIVLAAFAQVQSLTETLNDHMKVSCRQELSAISTRVCDDCHSSLQHTTKPVTLPSNVRNGAAVIERIDSVQDDDGYCEIDELRLPTVINNVPQLTQSANNTTTSELKRQSTISADSIPEETEHEINAELLASSVLCDSELGDVTEVNDTYDGTECDESAVESDIRMQLLNSCMETLSGGIQQNPLNSLAPAVPCHLLTQFVATLNLQLSLLLPKLNERDIEREKLRKENQHLRELLNSMHERERVLSERETPERASEIRKSSSQESTN</sequence>
<keyword evidence="3" id="KW-0597">Phosphoprotein</keyword>
<dbReference type="SMART" id="SM00233">
    <property type="entry name" value="PH"/>
    <property type="match status" value="1"/>
</dbReference>
<keyword evidence="8" id="KW-1185">Reference proteome</keyword>
<dbReference type="PANTHER" id="PTHR45872">
    <property type="entry name" value="RHO GUANINE NUCLEOTIDE EXCHANGE FACTOR 2, ISOFORM D"/>
    <property type="match status" value="1"/>
</dbReference>
<feature type="compositionally biased region" description="Basic and acidic residues" evidence="5">
    <location>
        <begin position="460"/>
        <end position="470"/>
    </location>
</feature>
<dbReference type="CDD" id="cd13329">
    <property type="entry name" value="PH_RhoGEF"/>
    <property type="match status" value="1"/>
</dbReference>
<feature type="region of interest" description="Disordered" evidence="5">
    <location>
        <begin position="856"/>
        <end position="887"/>
    </location>
</feature>
<dbReference type="InterPro" id="IPR011993">
    <property type="entry name" value="PH-like_dom_sf"/>
</dbReference>
<proteinExistence type="predicted"/>
<keyword evidence="2" id="KW-0963">Cytoplasm</keyword>
<feature type="domain" description="DH" evidence="6">
    <location>
        <begin position="87"/>
        <end position="282"/>
    </location>
</feature>
<dbReference type="InterPro" id="IPR000219">
    <property type="entry name" value="DH_dom"/>
</dbReference>
<evidence type="ECO:0000313" key="7">
    <source>
        <dbReference type="EMBL" id="KAJ6646299.1"/>
    </source>
</evidence>
<dbReference type="InterPro" id="IPR035899">
    <property type="entry name" value="DBL_dom_sf"/>
</dbReference>
<dbReference type="GO" id="GO:0007186">
    <property type="term" value="P:G protein-coupled receptor signaling pathway"/>
    <property type="evidence" value="ECO:0007669"/>
    <property type="project" value="TreeGrafter"/>
</dbReference>
<feature type="compositionally biased region" description="Basic and acidic residues" evidence="5">
    <location>
        <begin position="856"/>
        <end position="881"/>
    </location>
</feature>
<dbReference type="PANTHER" id="PTHR45872:SF2">
    <property type="entry name" value="RHO GUANINE NUCLEOTIDE EXCHANGE FACTOR 2, ISOFORM D"/>
    <property type="match status" value="1"/>
</dbReference>
<feature type="region of interest" description="Disordered" evidence="5">
    <location>
        <begin position="438"/>
        <end position="523"/>
    </location>
</feature>
<dbReference type="PROSITE" id="PS50010">
    <property type="entry name" value="DH_2"/>
    <property type="match status" value="1"/>
</dbReference>
<dbReference type="Gene3D" id="1.20.900.10">
    <property type="entry name" value="Dbl homology (DH) domain"/>
    <property type="match status" value="1"/>
</dbReference>
<name>A0A9Q0S5V9_9DIPT</name>
<dbReference type="GO" id="GO:0001664">
    <property type="term" value="F:G protein-coupled receptor binding"/>
    <property type="evidence" value="ECO:0007669"/>
    <property type="project" value="TreeGrafter"/>
</dbReference>
<feature type="compositionally biased region" description="Low complexity" evidence="5">
    <location>
        <begin position="23"/>
        <end position="35"/>
    </location>
</feature>
<evidence type="ECO:0000256" key="4">
    <source>
        <dbReference type="ARBA" id="ARBA00023054"/>
    </source>
</evidence>
<evidence type="ECO:0000256" key="1">
    <source>
        <dbReference type="ARBA" id="ARBA00004496"/>
    </source>
</evidence>
<gene>
    <name evidence="7" type="primary">ARHGEF11</name>
    <name evidence="7" type="ORF">Bhyg_01510</name>
</gene>